<dbReference type="EMBL" id="BROD01000001">
    <property type="protein sequence ID" value="GKX67753.1"/>
    <property type="molecule type" value="Genomic_DNA"/>
</dbReference>
<keyword evidence="2" id="KW-1185">Reference proteome</keyword>
<evidence type="ECO:0000313" key="1">
    <source>
        <dbReference type="EMBL" id="GKX67753.1"/>
    </source>
</evidence>
<evidence type="ECO:0000313" key="2">
    <source>
        <dbReference type="Proteomes" id="UP001058074"/>
    </source>
</evidence>
<accession>A0ACB5RF69</accession>
<proteinExistence type="predicted"/>
<name>A0ACB5RF69_9CLOT</name>
<sequence length="277" mass="29855">MKTTSNNEILESFNKMLPYLSVMFDGEASFAITDKNKYLLVQNCETLQLQAKAGDVVPSEGAIHDAIVTGKTLVKDVPKQVYGVPFKSYAIPVKDDSNQVIGCIAVGKSVEKRSQVLELSQTLSAALEQISASVQNLTAGVQNIVESNQEMLDEVKVASDNTKGTDDILSFIQNISHQTNLLGINAAIEAARAGELGRGFGVVAKEIRKLSSSSSESVKQVNEVLKKIETSVNTISTRINQSSVIFESQASAFEEISASIEELSASAHTLEELSNRL</sequence>
<organism evidence="1 2">
    <name type="scientific">Inconstantimicrobium mannanitabidum</name>
    <dbReference type="NCBI Taxonomy" id="1604901"/>
    <lineage>
        <taxon>Bacteria</taxon>
        <taxon>Bacillati</taxon>
        <taxon>Bacillota</taxon>
        <taxon>Clostridia</taxon>
        <taxon>Eubacteriales</taxon>
        <taxon>Clostridiaceae</taxon>
        <taxon>Inconstantimicrobium</taxon>
    </lineage>
</organism>
<reference evidence="1" key="1">
    <citation type="journal article" date="2025" name="Int. J. Syst. Evol. Microbiol.">
        <title>Inconstantimicrobium mannanitabidum sp. nov., a novel member of the family Clostridiaceae isolated from anoxic soil under the treatment of reductive soil disinfestation.</title>
        <authorList>
            <person name="Ueki A."/>
            <person name="Tonouchi A."/>
            <person name="Honma S."/>
            <person name="Kaku N."/>
            <person name="Ueki K."/>
        </authorList>
    </citation>
    <scope>NUCLEOTIDE SEQUENCE</scope>
    <source>
        <strain evidence="1">TW13</strain>
    </source>
</reference>
<comment type="caution">
    <text evidence="1">The sequence shown here is derived from an EMBL/GenBank/DDBJ whole genome shotgun (WGS) entry which is preliminary data.</text>
</comment>
<protein>
    <submittedName>
        <fullName evidence="1">Chemotaxis protein</fullName>
    </submittedName>
</protein>
<dbReference type="Proteomes" id="UP001058074">
    <property type="component" value="Unassembled WGS sequence"/>
</dbReference>
<gene>
    <name evidence="1" type="ORF">rsdtw13_30110</name>
</gene>